<name>A0A6C0AD42_9ZZZZ</name>
<dbReference type="AlphaFoldDB" id="A0A6C0AD42"/>
<proteinExistence type="predicted"/>
<reference evidence="1" key="1">
    <citation type="journal article" date="2020" name="Nature">
        <title>Giant virus diversity and host interactions through global metagenomics.</title>
        <authorList>
            <person name="Schulz F."/>
            <person name="Roux S."/>
            <person name="Paez-Espino D."/>
            <person name="Jungbluth S."/>
            <person name="Walsh D.A."/>
            <person name="Denef V.J."/>
            <person name="McMahon K.D."/>
            <person name="Konstantinidis K.T."/>
            <person name="Eloe-Fadrosh E.A."/>
            <person name="Kyrpides N.C."/>
            <person name="Woyke T."/>
        </authorList>
    </citation>
    <scope>NUCLEOTIDE SEQUENCE</scope>
    <source>
        <strain evidence="1">GVMAG-S-1021933-23</strain>
    </source>
</reference>
<dbReference type="EMBL" id="MN740593">
    <property type="protein sequence ID" value="QHS77626.1"/>
    <property type="molecule type" value="Genomic_DNA"/>
</dbReference>
<accession>A0A6C0AD42</accession>
<protein>
    <submittedName>
        <fullName evidence="1">Uncharacterized protein</fullName>
    </submittedName>
</protein>
<sequence length="35" mass="4200">MSFKKNVLFYLKRISTSFKKPETNGFLENTEKIFI</sequence>
<evidence type="ECO:0000313" key="1">
    <source>
        <dbReference type="EMBL" id="QHS77626.1"/>
    </source>
</evidence>
<organism evidence="1">
    <name type="scientific">viral metagenome</name>
    <dbReference type="NCBI Taxonomy" id="1070528"/>
    <lineage>
        <taxon>unclassified sequences</taxon>
        <taxon>metagenomes</taxon>
        <taxon>organismal metagenomes</taxon>
    </lineage>
</organism>